<evidence type="ECO:0000313" key="4">
    <source>
        <dbReference type="Proteomes" id="UP000313359"/>
    </source>
</evidence>
<feature type="non-terminal residue" evidence="2">
    <location>
        <position position="325"/>
    </location>
</feature>
<accession>A0A5C2RLW6</accession>
<proteinExistence type="predicted"/>
<dbReference type="EMBL" id="ML122337">
    <property type="protein sequence ID" value="RPD52871.1"/>
    <property type="molecule type" value="Genomic_DNA"/>
</dbReference>
<feature type="compositionally biased region" description="Low complexity" evidence="1">
    <location>
        <begin position="271"/>
        <end position="281"/>
    </location>
</feature>
<name>A0A5C2RLW6_9APHY</name>
<reference evidence="2" key="1">
    <citation type="journal article" date="2018" name="Genome Biol. Evol.">
        <title>Genomics and development of Lentinus tigrinus, a white-rot wood-decaying mushroom with dimorphic fruiting bodies.</title>
        <authorList>
            <person name="Wu B."/>
            <person name="Xu Z."/>
            <person name="Knudson A."/>
            <person name="Carlson A."/>
            <person name="Chen N."/>
            <person name="Kovaka S."/>
            <person name="LaButti K."/>
            <person name="Lipzen A."/>
            <person name="Pennachio C."/>
            <person name="Riley R."/>
            <person name="Schakwitz W."/>
            <person name="Umezawa K."/>
            <person name="Ohm R.A."/>
            <person name="Grigoriev I.V."/>
            <person name="Nagy L.G."/>
            <person name="Gibbons J."/>
            <person name="Hibbett D."/>
        </authorList>
    </citation>
    <scope>NUCLEOTIDE SEQUENCE [LARGE SCALE GENOMIC DNA]</scope>
    <source>
        <strain evidence="2">ALCF2SS1-6</strain>
    </source>
</reference>
<dbReference type="AlphaFoldDB" id="A0A5C2RLW6"/>
<feature type="compositionally biased region" description="Basic and acidic residues" evidence="1">
    <location>
        <begin position="248"/>
        <end position="264"/>
    </location>
</feature>
<evidence type="ECO:0000313" key="3">
    <source>
        <dbReference type="EMBL" id="RPD52871.1"/>
    </source>
</evidence>
<dbReference type="OrthoDB" id="2763073at2759"/>
<gene>
    <name evidence="3" type="ORF">L227DRAFT_617482</name>
    <name evidence="2" type="ORF">L227DRAFT_617940</name>
</gene>
<evidence type="ECO:0000256" key="1">
    <source>
        <dbReference type="SAM" id="MobiDB-lite"/>
    </source>
</evidence>
<keyword evidence="4" id="KW-1185">Reference proteome</keyword>
<evidence type="ECO:0000313" key="2">
    <source>
        <dbReference type="EMBL" id="RPD52294.1"/>
    </source>
</evidence>
<sequence>MSRAANSSLLLLQDCPDASTLWNRWTGEDPVPMRAFWPDVNIPTKRWAMFMRFELSAKLVTADEPSEQWIAMFDRLLTKAFEHFGVDPSDEAVEEWILVDVRAIVKEIAAHPASKNLHKFSAIADKLVELENAFPDIHRHHRLKTFLAAIAESVKSAPKPELKSSDAAAANAKLFHLAGSGYEDPDLLELWKDYMSMELTSDVIENALHVGAPLTLPTGVEKTASDGHTTDHEGGTDEASSPRQRAKPTADRSRSPRQRHESASRPHSPLASIASSGGSSARRTHVSQVSKEWTEPGIRTIPELVTEVKYLKEQIAVHTENFERE</sequence>
<organism evidence="2 4">
    <name type="scientific">Lentinus tigrinus ALCF2SS1-6</name>
    <dbReference type="NCBI Taxonomy" id="1328759"/>
    <lineage>
        <taxon>Eukaryota</taxon>
        <taxon>Fungi</taxon>
        <taxon>Dikarya</taxon>
        <taxon>Basidiomycota</taxon>
        <taxon>Agaricomycotina</taxon>
        <taxon>Agaricomycetes</taxon>
        <taxon>Polyporales</taxon>
        <taxon>Polyporaceae</taxon>
        <taxon>Lentinus</taxon>
    </lineage>
</organism>
<dbReference type="Proteomes" id="UP000313359">
    <property type="component" value="Unassembled WGS sequence"/>
</dbReference>
<feature type="compositionally biased region" description="Basic and acidic residues" evidence="1">
    <location>
        <begin position="223"/>
        <end position="235"/>
    </location>
</feature>
<dbReference type="EMBL" id="ML122377">
    <property type="protein sequence ID" value="RPD52294.1"/>
    <property type="molecule type" value="Genomic_DNA"/>
</dbReference>
<protein>
    <submittedName>
        <fullName evidence="2">Uncharacterized protein</fullName>
    </submittedName>
</protein>
<feature type="region of interest" description="Disordered" evidence="1">
    <location>
        <begin position="217"/>
        <end position="300"/>
    </location>
</feature>